<protein>
    <submittedName>
        <fullName evidence="2">Uncharacterized protein</fullName>
    </submittedName>
</protein>
<evidence type="ECO:0000313" key="3">
    <source>
        <dbReference type="Proteomes" id="UP001183643"/>
    </source>
</evidence>
<keyword evidence="1" id="KW-0812">Transmembrane</keyword>
<dbReference type="AlphaFoldDB" id="A0AAE4C9G4"/>
<keyword evidence="1" id="KW-1133">Transmembrane helix</keyword>
<sequence length="156" mass="16473">MLATALVLIVLTVGYFLVTTLVDLFPFNNVRDVPPRDRRTEVAVNAPILAAPAVLLAVAAALGVPWPAWVAAAIEVLALIGGLTLWWLPYLTGVSVPWAAAGTGLSWPEFHARGYARTVTVLPRIGDRPRPNLEHTILHALMAGAAASAITVAAGR</sequence>
<dbReference type="Proteomes" id="UP001183643">
    <property type="component" value="Unassembled WGS sequence"/>
</dbReference>
<evidence type="ECO:0000256" key="1">
    <source>
        <dbReference type="SAM" id="Phobius"/>
    </source>
</evidence>
<accession>A0AAE4C9G4</accession>
<keyword evidence="1" id="KW-0472">Membrane</keyword>
<dbReference type="RefSeq" id="WP_310367172.1">
    <property type="nucleotide sequence ID" value="NZ_JAVDYB010000001.1"/>
</dbReference>
<proteinExistence type="predicted"/>
<dbReference type="EMBL" id="JAVDYB010000001">
    <property type="protein sequence ID" value="MDR7275787.1"/>
    <property type="molecule type" value="Genomic_DNA"/>
</dbReference>
<gene>
    <name evidence="2" type="ORF">J2S41_002565</name>
</gene>
<keyword evidence="3" id="KW-1185">Reference proteome</keyword>
<evidence type="ECO:0000313" key="2">
    <source>
        <dbReference type="EMBL" id="MDR7275787.1"/>
    </source>
</evidence>
<feature type="transmembrane region" description="Helical" evidence="1">
    <location>
        <begin position="42"/>
        <end position="62"/>
    </location>
</feature>
<name>A0AAE4C9G4_9ACTN</name>
<reference evidence="2" key="1">
    <citation type="submission" date="2023-07" db="EMBL/GenBank/DDBJ databases">
        <title>Sequencing the genomes of 1000 actinobacteria strains.</title>
        <authorList>
            <person name="Klenk H.-P."/>
        </authorList>
    </citation>
    <scope>NUCLEOTIDE SEQUENCE</scope>
    <source>
        <strain evidence="2">DSM 44707</strain>
    </source>
</reference>
<comment type="caution">
    <text evidence="2">The sequence shown here is derived from an EMBL/GenBank/DDBJ whole genome shotgun (WGS) entry which is preliminary data.</text>
</comment>
<feature type="transmembrane region" description="Helical" evidence="1">
    <location>
        <begin position="137"/>
        <end position="155"/>
    </location>
</feature>
<feature type="transmembrane region" description="Helical" evidence="1">
    <location>
        <begin position="69"/>
        <end position="88"/>
    </location>
</feature>
<organism evidence="2 3">
    <name type="scientific">Catenuloplanes atrovinosus</name>
    <dbReference type="NCBI Taxonomy" id="137266"/>
    <lineage>
        <taxon>Bacteria</taxon>
        <taxon>Bacillati</taxon>
        <taxon>Actinomycetota</taxon>
        <taxon>Actinomycetes</taxon>
        <taxon>Micromonosporales</taxon>
        <taxon>Micromonosporaceae</taxon>
        <taxon>Catenuloplanes</taxon>
    </lineage>
</organism>